<dbReference type="AlphaFoldDB" id="A0A415ENH5"/>
<reference evidence="1 2" key="1">
    <citation type="submission" date="2018-08" db="EMBL/GenBank/DDBJ databases">
        <title>A genome reference for cultivated species of the human gut microbiota.</title>
        <authorList>
            <person name="Zou Y."/>
            <person name="Xue W."/>
            <person name="Luo G."/>
        </authorList>
    </citation>
    <scope>NUCLEOTIDE SEQUENCE [LARGE SCALE GENOMIC DNA]</scope>
    <source>
        <strain evidence="1 2">AF48-16</strain>
    </source>
</reference>
<gene>
    <name evidence="1" type="ORF">DW084_16815</name>
</gene>
<dbReference type="EMBL" id="QRMZ01000031">
    <property type="protein sequence ID" value="RHK04078.1"/>
    <property type="molecule type" value="Genomic_DNA"/>
</dbReference>
<dbReference type="Proteomes" id="UP000286288">
    <property type="component" value="Unassembled WGS sequence"/>
</dbReference>
<protein>
    <submittedName>
        <fullName evidence="1">Uncharacterized protein</fullName>
    </submittedName>
</protein>
<evidence type="ECO:0000313" key="2">
    <source>
        <dbReference type="Proteomes" id="UP000286288"/>
    </source>
</evidence>
<accession>A0A415ENH5</accession>
<proteinExistence type="predicted"/>
<name>A0A415ENH5_ENTCA</name>
<evidence type="ECO:0000313" key="1">
    <source>
        <dbReference type="EMBL" id="RHK04078.1"/>
    </source>
</evidence>
<sequence length="74" mass="8712">MRLLGKKKPKIERMHWAFSTFVSLFLSRNGQYFVSAFFVQIVFATPYYTDEALFCQAFIGSYNAFLTHPFPKIF</sequence>
<organism evidence="1 2">
    <name type="scientific">Enterococcus casseliflavus</name>
    <name type="common">Enterococcus flavescens</name>
    <dbReference type="NCBI Taxonomy" id="37734"/>
    <lineage>
        <taxon>Bacteria</taxon>
        <taxon>Bacillati</taxon>
        <taxon>Bacillota</taxon>
        <taxon>Bacilli</taxon>
        <taxon>Lactobacillales</taxon>
        <taxon>Enterococcaceae</taxon>
        <taxon>Enterococcus</taxon>
    </lineage>
</organism>
<comment type="caution">
    <text evidence="1">The sequence shown here is derived from an EMBL/GenBank/DDBJ whole genome shotgun (WGS) entry which is preliminary data.</text>
</comment>